<proteinExistence type="inferred from homology"/>
<keyword evidence="14" id="KW-0964">Secreted</keyword>
<organism evidence="15 16">
    <name type="scientific">Emydomyces testavorans</name>
    <dbReference type="NCBI Taxonomy" id="2070801"/>
    <lineage>
        <taxon>Eukaryota</taxon>
        <taxon>Fungi</taxon>
        <taxon>Dikarya</taxon>
        <taxon>Ascomycota</taxon>
        <taxon>Pezizomycotina</taxon>
        <taxon>Eurotiomycetes</taxon>
        <taxon>Eurotiomycetidae</taxon>
        <taxon>Onygenales</taxon>
        <taxon>Nannizziopsiaceae</taxon>
        <taxon>Emydomyces</taxon>
    </lineage>
</organism>
<dbReference type="SUPFAM" id="SSF55486">
    <property type="entry name" value="Metalloproteases ('zincins'), catalytic domain"/>
    <property type="match status" value="1"/>
</dbReference>
<keyword evidence="7 14" id="KW-0378">Hydrolase</keyword>
<evidence type="ECO:0000256" key="7">
    <source>
        <dbReference type="ARBA" id="ARBA00022801"/>
    </source>
</evidence>
<keyword evidence="11" id="KW-1015">Disulfide bond</keyword>
<keyword evidence="16" id="KW-1185">Reference proteome</keyword>
<comment type="cofactor">
    <cofactor evidence="13 14">
        <name>Zn(2+)</name>
        <dbReference type="ChEBI" id="CHEBI:29105"/>
    </cofactor>
    <text evidence="13 14">Binds 1 zinc ion per subunit.</text>
</comment>
<keyword evidence="3 14" id="KW-0645">Protease</keyword>
<dbReference type="CDD" id="cd11008">
    <property type="entry name" value="M35_deuterolysin_like"/>
    <property type="match status" value="1"/>
</dbReference>
<dbReference type="PRINTS" id="PR00768">
    <property type="entry name" value="DEUTEROLYSIN"/>
</dbReference>
<dbReference type="Pfam" id="PF02102">
    <property type="entry name" value="Peptidase_M35"/>
    <property type="match status" value="1"/>
</dbReference>
<comment type="subcellular location">
    <subcellularLocation>
        <location evidence="14">Secreted</location>
    </subcellularLocation>
</comment>
<evidence type="ECO:0000256" key="4">
    <source>
        <dbReference type="ARBA" id="ARBA00022685"/>
    </source>
</evidence>
<dbReference type="Gene3D" id="2.60.40.2970">
    <property type="match status" value="1"/>
</dbReference>
<dbReference type="GO" id="GO:0006508">
    <property type="term" value="P:proteolysis"/>
    <property type="evidence" value="ECO:0007669"/>
    <property type="project" value="UniProtKB-KW"/>
</dbReference>
<dbReference type="InterPro" id="IPR024079">
    <property type="entry name" value="MetalloPept_cat_dom_sf"/>
</dbReference>
<evidence type="ECO:0000256" key="10">
    <source>
        <dbReference type="ARBA" id="ARBA00023145"/>
    </source>
</evidence>
<evidence type="ECO:0000256" key="3">
    <source>
        <dbReference type="ARBA" id="ARBA00022670"/>
    </source>
</evidence>
<feature type="signal peptide" evidence="14">
    <location>
        <begin position="1"/>
        <end position="19"/>
    </location>
</feature>
<evidence type="ECO:0000256" key="1">
    <source>
        <dbReference type="ARBA" id="ARBA00001187"/>
    </source>
</evidence>
<keyword evidence="4 14" id="KW-0165">Cleavage on pair of basic residues</keyword>
<accession>A0AAF0ILI5</accession>
<dbReference type="EMBL" id="CP120631">
    <property type="protein sequence ID" value="WEW62050.1"/>
    <property type="molecule type" value="Genomic_DNA"/>
</dbReference>
<dbReference type="Proteomes" id="UP001219355">
    <property type="component" value="Chromosome 5"/>
</dbReference>
<dbReference type="InterPro" id="IPR050414">
    <property type="entry name" value="Fungal_M35_metalloproteases"/>
</dbReference>
<dbReference type="InterPro" id="IPR001384">
    <property type="entry name" value="Peptidase_M35"/>
</dbReference>
<evidence type="ECO:0000313" key="16">
    <source>
        <dbReference type="Proteomes" id="UP001219355"/>
    </source>
</evidence>
<name>A0AAF0ILI5_9EURO</name>
<comment type="catalytic activity">
    <reaction evidence="1 14">
        <text>Preferential cleavage of bonds with hydrophobic residues in P1'. Also 3-Asn-|-Gln-4 and 8-Gly-|-Ser-9 bonds in insulin B chain.</text>
        <dbReference type="EC" id="3.4.24.39"/>
    </reaction>
</comment>
<dbReference type="GO" id="GO:0005576">
    <property type="term" value="C:extracellular region"/>
    <property type="evidence" value="ECO:0007669"/>
    <property type="project" value="UniProtKB-SubCell"/>
</dbReference>
<evidence type="ECO:0000256" key="5">
    <source>
        <dbReference type="ARBA" id="ARBA00022723"/>
    </source>
</evidence>
<evidence type="ECO:0000256" key="11">
    <source>
        <dbReference type="ARBA" id="ARBA00023157"/>
    </source>
</evidence>
<protein>
    <recommendedName>
        <fullName evidence="14">Neutral protease 2</fullName>
        <ecNumber evidence="14">3.4.24.39</ecNumber>
    </recommendedName>
    <alternativeName>
        <fullName evidence="14">Deuterolysin</fullName>
    </alternativeName>
</protein>
<feature type="binding site" evidence="13">
    <location>
        <position position="319"/>
    </location>
    <ligand>
        <name>Zn(2+)</name>
        <dbReference type="ChEBI" id="CHEBI:29105"/>
        <note>catalytic</note>
    </ligand>
</feature>
<comment type="similarity">
    <text evidence="2 14">Belongs to the peptidase M35 family.</text>
</comment>
<sequence>MFVHSIFIALVALTGKTLATPLNGLPERHTELNVQLTSIGNTRVKAVVTNNGQQEMSFLKYNTIFDSAPIRKVTITKDGSMVPFKGINRYYDINNLPKGAFTVLAPGASAEAEFDVAETSDLSAGGSYAISANGLIPIVDGQGTSLTGAVRYTANTLIIDVDGETASKVQSAIPEMSIDKRSRLDDYTCRGKFGSKGNYANILEAGLRTCVRYAQRAAQAAASGSTEKFSEWFKTTSEQARQSVARRFEAIAEECGSTGGKVKYFCWDQFNGCEEGIIAYTIPSKSYVINCEAYWRIPPVVNSGLDPDQGLAIVHEFTHVPSVYSPATEELAIGIARCKALNSEQSLKNADNYALYAASVSRGG</sequence>
<feature type="binding site" evidence="13">
    <location>
        <position position="315"/>
    </location>
    <ligand>
        <name>Zn(2+)</name>
        <dbReference type="ChEBI" id="CHEBI:29105"/>
        <note>catalytic</note>
    </ligand>
</feature>
<keyword evidence="10" id="KW-0865">Zymogen</keyword>
<dbReference type="EC" id="3.4.24.39" evidence="14"/>
<dbReference type="GO" id="GO:0046872">
    <property type="term" value="F:metal ion binding"/>
    <property type="evidence" value="ECO:0007669"/>
    <property type="project" value="UniProtKB-KW"/>
</dbReference>
<dbReference type="PANTHER" id="PTHR37016:SF3">
    <property type="entry name" value="NEUTRAL PROTEASE 2-RELATED"/>
    <property type="match status" value="1"/>
</dbReference>
<comment type="function">
    <text evidence="14">Secreted metalloproteinase that allows assimilation of proteinaceous substrates. Shows high activities on basic nuclear substrates such as histone and protamine.</text>
</comment>
<keyword evidence="8 13" id="KW-0862">Zinc</keyword>
<evidence type="ECO:0000313" key="15">
    <source>
        <dbReference type="EMBL" id="WEW62050.1"/>
    </source>
</evidence>
<evidence type="ECO:0000256" key="12">
    <source>
        <dbReference type="PIRSR" id="PIRSR601384-1"/>
    </source>
</evidence>
<keyword evidence="5 13" id="KW-0479">Metal-binding</keyword>
<dbReference type="GO" id="GO:0004222">
    <property type="term" value="F:metalloendopeptidase activity"/>
    <property type="evidence" value="ECO:0007669"/>
    <property type="project" value="InterPro"/>
</dbReference>
<keyword evidence="6 14" id="KW-0732">Signal</keyword>
<evidence type="ECO:0000256" key="2">
    <source>
        <dbReference type="ARBA" id="ARBA00010279"/>
    </source>
</evidence>
<dbReference type="PANTHER" id="PTHR37016">
    <property type="match status" value="1"/>
</dbReference>
<dbReference type="Gene3D" id="3.40.390.10">
    <property type="entry name" value="Collagenase (Catalytic Domain)"/>
    <property type="match status" value="1"/>
</dbReference>
<feature type="active site" evidence="12">
    <location>
        <position position="316"/>
    </location>
</feature>
<reference evidence="15" key="1">
    <citation type="submission" date="2023-03" db="EMBL/GenBank/DDBJ databases">
        <title>Emydomyces testavorans Genome Sequence.</title>
        <authorList>
            <person name="Hoyer L."/>
        </authorList>
    </citation>
    <scope>NUCLEOTIDE SEQUENCE</scope>
    <source>
        <strain evidence="15">16-2883</strain>
    </source>
</reference>
<gene>
    <name evidence="15" type="primary">MEP5_2</name>
    <name evidence="15" type="ORF">PRK78_007550</name>
</gene>
<evidence type="ECO:0000256" key="9">
    <source>
        <dbReference type="ARBA" id="ARBA00023049"/>
    </source>
</evidence>
<feature type="chain" id="PRO_5041775963" description="Neutral protease 2" evidence="14">
    <location>
        <begin position="20"/>
        <end position="364"/>
    </location>
</feature>
<evidence type="ECO:0000256" key="13">
    <source>
        <dbReference type="PIRSR" id="PIRSR601384-2"/>
    </source>
</evidence>
<keyword evidence="9 14" id="KW-0482">Metalloprotease</keyword>
<dbReference type="AlphaFoldDB" id="A0AAF0ILI5"/>
<evidence type="ECO:0000256" key="8">
    <source>
        <dbReference type="ARBA" id="ARBA00022833"/>
    </source>
</evidence>
<evidence type="ECO:0000256" key="6">
    <source>
        <dbReference type="ARBA" id="ARBA00022729"/>
    </source>
</evidence>
<evidence type="ECO:0000256" key="14">
    <source>
        <dbReference type="RuleBase" id="RU361126"/>
    </source>
</evidence>